<keyword evidence="5" id="KW-1185">Reference proteome</keyword>
<dbReference type="PROSITE" id="PS50088">
    <property type="entry name" value="ANK_REPEAT"/>
    <property type="match status" value="2"/>
</dbReference>
<dbReference type="PANTHER" id="PTHR24198:SF165">
    <property type="entry name" value="ANKYRIN REPEAT-CONTAINING PROTEIN-RELATED"/>
    <property type="match status" value="1"/>
</dbReference>
<dbReference type="PANTHER" id="PTHR24198">
    <property type="entry name" value="ANKYRIN REPEAT AND PROTEIN KINASE DOMAIN-CONTAINING PROTEIN"/>
    <property type="match status" value="1"/>
</dbReference>
<dbReference type="OrthoDB" id="4772757at2759"/>
<keyword evidence="2 3" id="KW-0040">ANK repeat</keyword>
<dbReference type="InterPro" id="IPR036770">
    <property type="entry name" value="Ankyrin_rpt-contain_sf"/>
</dbReference>
<dbReference type="EMBL" id="JAPQKH010000005">
    <property type="protein sequence ID" value="KAJ5097342.1"/>
    <property type="molecule type" value="Genomic_DNA"/>
</dbReference>
<evidence type="ECO:0000256" key="2">
    <source>
        <dbReference type="ARBA" id="ARBA00023043"/>
    </source>
</evidence>
<evidence type="ECO:0000313" key="4">
    <source>
        <dbReference type="EMBL" id="KAJ5097342.1"/>
    </source>
</evidence>
<dbReference type="Pfam" id="PF12796">
    <property type="entry name" value="Ank_2"/>
    <property type="match status" value="2"/>
</dbReference>
<name>A0A9W9FCC8_9EURO</name>
<feature type="repeat" description="ANK" evidence="3">
    <location>
        <begin position="271"/>
        <end position="303"/>
    </location>
</feature>
<evidence type="ECO:0000313" key="5">
    <source>
        <dbReference type="Proteomes" id="UP001149165"/>
    </source>
</evidence>
<proteinExistence type="predicted"/>
<protein>
    <recommendedName>
        <fullName evidence="6">F-box domain-containing protein</fullName>
    </recommendedName>
</protein>
<keyword evidence="1" id="KW-0677">Repeat</keyword>
<feature type="repeat" description="ANK" evidence="3">
    <location>
        <begin position="50"/>
        <end position="82"/>
    </location>
</feature>
<dbReference type="SMART" id="SM00248">
    <property type="entry name" value="ANK"/>
    <property type="match status" value="6"/>
</dbReference>
<dbReference type="InterPro" id="IPR002110">
    <property type="entry name" value="Ankyrin_rpt"/>
</dbReference>
<reference evidence="4" key="2">
    <citation type="journal article" date="2023" name="IMA Fungus">
        <title>Comparative genomic study of the Penicillium genus elucidates a diverse pangenome and 15 lateral gene transfer events.</title>
        <authorList>
            <person name="Petersen C."/>
            <person name="Sorensen T."/>
            <person name="Nielsen M.R."/>
            <person name="Sondergaard T.E."/>
            <person name="Sorensen J.L."/>
            <person name="Fitzpatrick D.A."/>
            <person name="Frisvad J.C."/>
            <person name="Nielsen K.L."/>
        </authorList>
    </citation>
    <scope>NUCLEOTIDE SEQUENCE</scope>
    <source>
        <strain evidence="4">IBT 30069</strain>
    </source>
</reference>
<reference evidence="4" key="1">
    <citation type="submission" date="2022-11" db="EMBL/GenBank/DDBJ databases">
        <authorList>
            <person name="Petersen C."/>
        </authorList>
    </citation>
    <scope>NUCLEOTIDE SEQUENCE</scope>
    <source>
        <strain evidence="4">IBT 30069</strain>
    </source>
</reference>
<dbReference type="Proteomes" id="UP001149165">
    <property type="component" value="Unassembled WGS sequence"/>
</dbReference>
<accession>A0A9W9FCC8</accession>
<dbReference type="SUPFAM" id="SSF48403">
    <property type="entry name" value="Ankyrin repeat"/>
    <property type="match status" value="1"/>
</dbReference>
<dbReference type="AlphaFoldDB" id="A0A9W9FCC8"/>
<gene>
    <name evidence="4" type="ORF">N7456_008063</name>
</gene>
<evidence type="ECO:0008006" key="6">
    <source>
        <dbReference type="Google" id="ProtNLM"/>
    </source>
</evidence>
<sequence length="410" mass="45582">MGLDELPVDIILLIAKWLHKEKDISAFARTTRSLHDCLNLYLCQYNVRHNGGSALLWASRFGYTLLANLLFHVGADIAAFEHKAERHHEFDIFENSAFSIATHRKRDINEILEPVENPLLLAAKGNHISILRLMLSQSSKCAATGAQLRTVLHWAIRSHNDEITQMMISSGAPLDPAGEHKEALSALGVAVESRCGDYVPRLLKHGAQPGGHECPNPLDNAILTNQMCVAEELLKAGIWLTSDTGLIHIALSNDTDFLQMLLDYGLFLNPYGFTALLTAILYDNYESVKFMLDKGLKIDVSHEILSNLDTYWSSAIGLAIRFRNLDILKLLIGRGFSPEQKDLDFAKQNGYTEELAILSVFDSVELSDKTPLDQIMLWAPQDTGGKIVPLSLPFIMSRSFELGSNETLDA</sequence>
<evidence type="ECO:0000256" key="3">
    <source>
        <dbReference type="PROSITE-ProRule" id="PRU00023"/>
    </source>
</evidence>
<dbReference type="Gene3D" id="1.25.40.20">
    <property type="entry name" value="Ankyrin repeat-containing domain"/>
    <property type="match status" value="1"/>
</dbReference>
<evidence type="ECO:0000256" key="1">
    <source>
        <dbReference type="ARBA" id="ARBA00022737"/>
    </source>
</evidence>
<comment type="caution">
    <text evidence="4">The sequence shown here is derived from an EMBL/GenBank/DDBJ whole genome shotgun (WGS) entry which is preliminary data.</text>
</comment>
<organism evidence="4 5">
    <name type="scientific">Penicillium angulare</name>
    <dbReference type="NCBI Taxonomy" id="116970"/>
    <lineage>
        <taxon>Eukaryota</taxon>
        <taxon>Fungi</taxon>
        <taxon>Dikarya</taxon>
        <taxon>Ascomycota</taxon>
        <taxon>Pezizomycotina</taxon>
        <taxon>Eurotiomycetes</taxon>
        <taxon>Eurotiomycetidae</taxon>
        <taxon>Eurotiales</taxon>
        <taxon>Aspergillaceae</taxon>
        <taxon>Penicillium</taxon>
    </lineage>
</organism>